<dbReference type="Gene3D" id="3.30.870.10">
    <property type="entry name" value="Endonuclease Chain A"/>
    <property type="match status" value="2"/>
</dbReference>
<keyword evidence="3" id="KW-1185">Reference proteome</keyword>
<dbReference type="PANTHER" id="PTHR21248:SF12">
    <property type="entry name" value="CARDIOLIPIN SYNTHASE C"/>
    <property type="match status" value="1"/>
</dbReference>
<gene>
    <name evidence="2" type="ORF">SAMN04487965_1481</name>
</gene>
<dbReference type="SMART" id="SM00155">
    <property type="entry name" value="PLDc"/>
    <property type="match status" value="2"/>
</dbReference>
<feature type="domain" description="PLD phosphodiesterase" evidence="1">
    <location>
        <begin position="199"/>
        <end position="226"/>
    </location>
</feature>
<dbReference type="Proteomes" id="UP000184170">
    <property type="component" value="Unassembled WGS sequence"/>
</dbReference>
<dbReference type="InterPro" id="IPR025202">
    <property type="entry name" value="PLD-like_dom"/>
</dbReference>
<dbReference type="CDD" id="cd09111">
    <property type="entry name" value="PLDc_ymdC_like_1"/>
    <property type="match status" value="1"/>
</dbReference>
<organism evidence="2 3">
    <name type="scientific">Microbulbifer donghaiensis</name>
    <dbReference type="NCBI Taxonomy" id="494016"/>
    <lineage>
        <taxon>Bacteria</taxon>
        <taxon>Pseudomonadati</taxon>
        <taxon>Pseudomonadota</taxon>
        <taxon>Gammaproteobacteria</taxon>
        <taxon>Cellvibrionales</taxon>
        <taxon>Microbulbiferaceae</taxon>
        <taxon>Microbulbifer</taxon>
    </lineage>
</organism>
<dbReference type="AlphaFoldDB" id="A0A1M4Z9R5"/>
<dbReference type="Pfam" id="PF13091">
    <property type="entry name" value="PLDc_2"/>
    <property type="match status" value="2"/>
</dbReference>
<evidence type="ECO:0000259" key="1">
    <source>
        <dbReference type="PROSITE" id="PS50035"/>
    </source>
</evidence>
<accession>A0A1M4Z9R5</accession>
<name>A0A1M4Z9R5_9GAMM</name>
<dbReference type="EMBL" id="FQVA01000001">
    <property type="protein sequence ID" value="SHF14780.1"/>
    <property type="molecule type" value="Genomic_DNA"/>
</dbReference>
<evidence type="ECO:0000313" key="3">
    <source>
        <dbReference type="Proteomes" id="UP000184170"/>
    </source>
</evidence>
<evidence type="ECO:0000313" key="2">
    <source>
        <dbReference type="EMBL" id="SHF14780.1"/>
    </source>
</evidence>
<sequence length="542" mass="60885">MPATVSAAIYTANLYLLKRRRPAAAPLYLEAALRPIPLLLLPLLLPFCLCACSGQPLFPEPPPRIASQYLEPPPDVPLAIVSDRLTANHPGQSGVYPVTSAHNALSVRLEAIRAAESSIDIQYFIFRRDETGLLLTLELLHAAERGVRVRFLLDDFTTGSAGEILAALQEHPNIEIRLFNPFPHISPRPLELFADFDRLQRRMHNKSFTVDNRLTFIGGRNLSNKYFGIDDKVHFGDLDLVAIGNVVPEIARQFDLYWNSRYSFPVQAVFSRRPDPADRQRLLAELDHNGHRLLRSDYGRSLQASPVLATLGASDDHWYWGKTRALYDPPQKVEYPPRSSGNFAGGELMQMILDAKRQLIIISPYLLPGEEYLQALIDAVHRGVDVHILTNSLASTDVVLVHGAYRKYRKPLLEAGVHLYELSSELKYKLDNWNGDSKSLLHAKAFVVDGQWLYVGSFNLDPRSIRLNTELGVVMASPQLASRIAKNFTANVRNNAYQLKVENGGLVWYRADGSRLGREPGASFWQRVGSRVSSWLPIEQLL</sequence>
<protein>
    <submittedName>
        <fullName evidence="2">Phosphatidylserine/phosphatidylglycerophosphate/cardiolipin synthase</fullName>
    </submittedName>
</protein>
<dbReference type="InterPro" id="IPR001736">
    <property type="entry name" value="PLipase_D/transphosphatidylase"/>
</dbReference>
<dbReference type="CDD" id="cd09113">
    <property type="entry name" value="PLDc_ymdC_like_2"/>
    <property type="match status" value="1"/>
</dbReference>
<reference evidence="3" key="1">
    <citation type="submission" date="2016-11" db="EMBL/GenBank/DDBJ databases">
        <authorList>
            <person name="Varghese N."/>
            <person name="Submissions S."/>
        </authorList>
    </citation>
    <scope>NUCLEOTIDE SEQUENCE [LARGE SCALE GENOMIC DNA]</scope>
    <source>
        <strain evidence="3">CGMCC 1.7063</strain>
    </source>
</reference>
<dbReference type="PANTHER" id="PTHR21248">
    <property type="entry name" value="CARDIOLIPIN SYNTHASE"/>
    <property type="match status" value="1"/>
</dbReference>
<dbReference type="STRING" id="494016.SAMN04487965_1481"/>
<dbReference type="PROSITE" id="PS50035">
    <property type="entry name" value="PLD"/>
    <property type="match status" value="2"/>
</dbReference>
<dbReference type="SUPFAM" id="SSF56024">
    <property type="entry name" value="Phospholipase D/nuclease"/>
    <property type="match status" value="2"/>
</dbReference>
<feature type="domain" description="PLD phosphodiesterase" evidence="1">
    <location>
        <begin position="437"/>
        <end position="464"/>
    </location>
</feature>
<proteinExistence type="predicted"/>
<dbReference type="GO" id="GO:0032049">
    <property type="term" value="P:cardiolipin biosynthetic process"/>
    <property type="evidence" value="ECO:0007669"/>
    <property type="project" value="UniProtKB-ARBA"/>
</dbReference>
<dbReference type="GO" id="GO:0030572">
    <property type="term" value="F:phosphatidyltransferase activity"/>
    <property type="evidence" value="ECO:0007669"/>
    <property type="project" value="UniProtKB-ARBA"/>
</dbReference>